<evidence type="ECO:0000256" key="5">
    <source>
        <dbReference type="ARBA" id="ARBA00022777"/>
    </source>
</evidence>
<keyword evidence="3" id="KW-0479">Metal-binding</keyword>
<dbReference type="Pfam" id="PF00480">
    <property type="entry name" value="ROK"/>
    <property type="match status" value="1"/>
</dbReference>
<keyword evidence="5" id="KW-0418">Kinase</keyword>
<proteinExistence type="predicted"/>
<evidence type="ECO:0000256" key="1">
    <source>
        <dbReference type="ARBA" id="ARBA00012122"/>
    </source>
</evidence>
<dbReference type="RefSeq" id="WP_008850188.1">
    <property type="nucleotide sequence ID" value="NZ_AGQV01000001.1"/>
</dbReference>
<keyword evidence="2" id="KW-0808">Transferase</keyword>
<evidence type="ECO:0000256" key="8">
    <source>
        <dbReference type="ARBA" id="ARBA00023277"/>
    </source>
</evidence>
<protein>
    <recommendedName>
        <fullName evidence="1">N-acetylglucosamine kinase</fullName>
        <ecNumber evidence="1">2.7.1.59</ecNumber>
    </recommendedName>
</protein>
<reference evidence="10 11" key="1">
    <citation type="submission" date="2011-10" db="EMBL/GenBank/DDBJ databases">
        <title>Genome sequence of Gluconobacter morbifer G707, isolated from Drosophila gut.</title>
        <authorList>
            <person name="Lee W.-J."/>
            <person name="Kim E.-K."/>
        </authorList>
    </citation>
    <scope>NUCLEOTIDE SEQUENCE [LARGE SCALE GENOMIC DNA]</scope>
    <source>
        <strain evidence="10 11">G707</strain>
    </source>
</reference>
<evidence type="ECO:0000256" key="2">
    <source>
        <dbReference type="ARBA" id="ARBA00022679"/>
    </source>
</evidence>
<organism evidence="10 11">
    <name type="scientific">Gluconobacter morbifer G707</name>
    <dbReference type="NCBI Taxonomy" id="1088869"/>
    <lineage>
        <taxon>Bacteria</taxon>
        <taxon>Pseudomonadati</taxon>
        <taxon>Pseudomonadota</taxon>
        <taxon>Alphaproteobacteria</taxon>
        <taxon>Acetobacterales</taxon>
        <taxon>Acetobacteraceae</taxon>
        <taxon>Gluconobacter</taxon>
    </lineage>
</organism>
<evidence type="ECO:0000313" key="11">
    <source>
        <dbReference type="Proteomes" id="UP000004949"/>
    </source>
</evidence>
<dbReference type="OrthoDB" id="9810372at2"/>
<name>G6XEX2_9PROT</name>
<gene>
    <name evidence="10" type="ORF">GMO_00370</name>
</gene>
<keyword evidence="8" id="KW-0119">Carbohydrate metabolism</keyword>
<dbReference type="CDD" id="cd24057">
    <property type="entry name" value="ASKHA_NBD_ROK_NAGK"/>
    <property type="match status" value="1"/>
</dbReference>
<evidence type="ECO:0000313" key="10">
    <source>
        <dbReference type="EMBL" id="EHH68730.1"/>
    </source>
</evidence>
<dbReference type="InterPro" id="IPR049874">
    <property type="entry name" value="ROK_cs"/>
</dbReference>
<dbReference type="GO" id="GO:0046872">
    <property type="term" value="F:metal ion binding"/>
    <property type="evidence" value="ECO:0007669"/>
    <property type="project" value="UniProtKB-KW"/>
</dbReference>
<keyword evidence="4" id="KW-0547">Nucleotide-binding</keyword>
<dbReference type="PATRIC" id="fig|1088869.3.peg.35"/>
<dbReference type="EMBL" id="AGQV01000001">
    <property type="protein sequence ID" value="EHH68730.1"/>
    <property type="molecule type" value="Genomic_DNA"/>
</dbReference>
<evidence type="ECO:0000256" key="6">
    <source>
        <dbReference type="ARBA" id="ARBA00022833"/>
    </source>
</evidence>
<evidence type="ECO:0000256" key="7">
    <source>
        <dbReference type="ARBA" id="ARBA00022840"/>
    </source>
</evidence>
<comment type="caution">
    <text evidence="10">The sequence shown here is derived from an EMBL/GenBank/DDBJ whole genome shotgun (WGS) entry which is preliminary data.</text>
</comment>
<keyword evidence="7" id="KW-0067">ATP-binding</keyword>
<dbReference type="PANTHER" id="PTHR18964">
    <property type="entry name" value="ROK (REPRESSOR, ORF, KINASE) FAMILY"/>
    <property type="match status" value="1"/>
</dbReference>
<evidence type="ECO:0000256" key="3">
    <source>
        <dbReference type="ARBA" id="ARBA00022723"/>
    </source>
</evidence>
<dbReference type="GO" id="GO:0045127">
    <property type="term" value="F:N-acetylglucosamine kinase activity"/>
    <property type="evidence" value="ECO:0007669"/>
    <property type="project" value="UniProtKB-EC"/>
</dbReference>
<dbReference type="Gene3D" id="3.30.420.40">
    <property type="match status" value="2"/>
</dbReference>
<dbReference type="PANTHER" id="PTHR18964:SF162">
    <property type="entry name" value="N-ACETYL-D-GLUCOSAMINE KINASE"/>
    <property type="match status" value="1"/>
</dbReference>
<comment type="catalytic activity">
    <reaction evidence="9">
        <text>N-acetyl-D-glucosamine + ATP = N-acetyl-D-glucosamine 6-phosphate + ADP + H(+)</text>
        <dbReference type="Rhea" id="RHEA:17417"/>
        <dbReference type="ChEBI" id="CHEBI:15378"/>
        <dbReference type="ChEBI" id="CHEBI:30616"/>
        <dbReference type="ChEBI" id="CHEBI:57513"/>
        <dbReference type="ChEBI" id="CHEBI:456216"/>
        <dbReference type="ChEBI" id="CHEBI:506227"/>
        <dbReference type="EC" id="2.7.1.59"/>
    </reaction>
</comment>
<dbReference type="AlphaFoldDB" id="G6XEX2"/>
<dbReference type="PROSITE" id="PS01125">
    <property type="entry name" value="ROK"/>
    <property type="match status" value="1"/>
</dbReference>
<dbReference type="STRING" id="1088869.GMO_00370"/>
<keyword evidence="6" id="KW-0862">Zinc</keyword>
<sequence length="300" mass="30804">MKQNTSILCADIGGSFIDCALVFPDGTFSDRRKVPTPAQDLTAFLNTLEQLAGVYDAQVPLHIAIAGLQDPETDICNTANIPCINGTPLAPRLAERLGRTVRIGNDADCFTLAEARLGQARGHANVLGIILGTGVGGGIVLDGRLIVGAGGLTGEWGHGPVIPDVPEAADLVPCFPCGCGQKGCIDTIGGARGLERLYAWSGGSAETDSRAILQAWRAGEPTAVRTVGLYIQYLSASLAVAVNVTGATIVPAGGGLSNAADLLEALDLATRQKILRPMETPLLVSSSLGPNAGLLGAAFL</sequence>
<evidence type="ECO:0000256" key="4">
    <source>
        <dbReference type="ARBA" id="ARBA00022741"/>
    </source>
</evidence>
<dbReference type="eggNOG" id="COG1940">
    <property type="taxonomic scope" value="Bacteria"/>
</dbReference>
<keyword evidence="11" id="KW-1185">Reference proteome</keyword>
<dbReference type="SUPFAM" id="SSF53067">
    <property type="entry name" value="Actin-like ATPase domain"/>
    <property type="match status" value="1"/>
</dbReference>
<dbReference type="EC" id="2.7.1.59" evidence="1"/>
<dbReference type="Proteomes" id="UP000004949">
    <property type="component" value="Unassembled WGS sequence"/>
</dbReference>
<dbReference type="InterPro" id="IPR000600">
    <property type="entry name" value="ROK"/>
</dbReference>
<evidence type="ECO:0000256" key="9">
    <source>
        <dbReference type="ARBA" id="ARBA00049065"/>
    </source>
</evidence>
<dbReference type="InterPro" id="IPR043129">
    <property type="entry name" value="ATPase_NBD"/>
</dbReference>
<dbReference type="GO" id="GO:0005524">
    <property type="term" value="F:ATP binding"/>
    <property type="evidence" value="ECO:0007669"/>
    <property type="project" value="UniProtKB-KW"/>
</dbReference>
<accession>G6XEX2</accession>